<dbReference type="PANTHER" id="PTHR47027">
    <property type="entry name" value="REVERSE TRANSCRIPTASE DOMAIN-CONTAINING PROTEIN"/>
    <property type="match status" value="1"/>
</dbReference>
<dbReference type="OrthoDB" id="425681at2759"/>
<organism evidence="3 4">
    <name type="scientific">Heligmosomoides polygyrus</name>
    <name type="common">Parasitic roundworm</name>
    <dbReference type="NCBI Taxonomy" id="6339"/>
    <lineage>
        <taxon>Eukaryota</taxon>
        <taxon>Metazoa</taxon>
        <taxon>Ecdysozoa</taxon>
        <taxon>Nematoda</taxon>
        <taxon>Chromadorea</taxon>
        <taxon>Rhabditida</taxon>
        <taxon>Rhabditina</taxon>
        <taxon>Rhabditomorpha</taxon>
        <taxon>Strongyloidea</taxon>
        <taxon>Heligmosomidae</taxon>
        <taxon>Heligmosomoides</taxon>
    </lineage>
</organism>
<name>A0A183GAQ2_HELPZ</name>
<gene>
    <name evidence="2" type="ORF">HPBE_LOCUS19115</name>
</gene>
<dbReference type="PANTHER" id="PTHR47027:SF28">
    <property type="entry name" value="ENDONUCLEASE-REVERSE TRANSCRIPTASE"/>
    <property type="match status" value="1"/>
</dbReference>
<dbReference type="EMBL" id="UZAH01031147">
    <property type="protein sequence ID" value="VDP14074.1"/>
    <property type="molecule type" value="Genomic_DNA"/>
</dbReference>
<dbReference type="WBParaSite" id="HPBE_0001911601-mRNA-1">
    <property type="protein sequence ID" value="HPBE_0001911601-mRNA-1"/>
    <property type="gene ID" value="HPBE_0001911601"/>
</dbReference>
<dbReference type="Pfam" id="PF00078">
    <property type="entry name" value="RVT_1"/>
    <property type="match status" value="1"/>
</dbReference>
<keyword evidence="3" id="KW-1185">Reference proteome</keyword>
<sequence length="336" mass="38893">MYEGSRAAVRTSHGMTKKMDITVGVHPGSALSPFLFVLTLDCIVNHLEEGPLRTILYADNIALIADSREELEEKVQLWQGALADNGLRLNVRKAKFISSEQCTETILDCHGEMIEKVEEFGYLGSDLSEEGSVDQAVRGRINAAWLKWRESAGIFCDRRCSRLYRTVVRPALLYGCECWALGRAQERQLHAAEMRMRRRACGWTRRDRVRNEDVRTVMKTAPIQLKMREQRLRWYGHMLRRQEDHPTKLALNFEVPGKRPRGALRKRWRDVIKRDLAEISAAPDDALDRMRWRQITKAADPATARDETLRRRRRFLSVGAWKAINLKIYPIKHLSN</sequence>
<accession>A0A3P8C5M4</accession>
<reference evidence="4" key="2">
    <citation type="submission" date="2019-09" db="UniProtKB">
        <authorList>
            <consortium name="WormBaseParasite"/>
        </authorList>
    </citation>
    <scope>IDENTIFICATION</scope>
</reference>
<proteinExistence type="predicted"/>
<dbReference type="InterPro" id="IPR043128">
    <property type="entry name" value="Rev_trsase/Diguanyl_cyclase"/>
</dbReference>
<accession>A0A183GAQ2</accession>
<feature type="domain" description="Reverse transcriptase" evidence="1">
    <location>
        <begin position="1"/>
        <end position="127"/>
    </location>
</feature>
<protein>
    <submittedName>
        <fullName evidence="4">Reverse transcriptase domain-containing protein</fullName>
    </submittedName>
</protein>
<dbReference type="SUPFAM" id="SSF56672">
    <property type="entry name" value="DNA/RNA polymerases"/>
    <property type="match status" value="1"/>
</dbReference>
<reference evidence="2 3" key="1">
    <citation type="submission" date="2018-11" db="EMBL/GenBank/DDBJ databases">
        <authorList>
            <consortium name="Pathogen Informatics"/>
        </authorList>
    </citation>
    <scope>NUCLEOTIDE SEQUENCE [LARGE SCALE GENOMIC DNA]</scope>
</reference>
<evidence type="ECO:0000313" key="3">
    <source>
        <dbReference type="Proteomes" id="UP000050761"/>
    </source>
</evidence>
<evidence type="ECO:0000313" key="4">
    <source>
        <dbReference type="WBParaSite" id="HPBE_0001911601-mRNA-1"/>
    </source>
</evidence>
<dbReference type="AlphaFoldDB" id="A0A183GAQ2"/>
<dbReference type="Gene3D" id="3.30.70.270">
    <property type="match status" value="1"/>
</dbReference>
<dbReference type="Proteomes" id="UP000050761">
    <property type="component" value="Unassembled WGS sequence"/>
</dbReference>
<dbReference type="InterPro" id="IPR000477">
    <property type="entry name" value="RT_dom"/>
</dbReference>
<dbReference type="InterPro" id="IPR043502">
    <property type="entry name" value="DNA/RNA_pol_sf"/>
</dbReference>
<evidence type="ECO:0000259" key="1">
    <source>
        <dbReference type="PROSITE" id="PS50878"/>
    </source>
</evidence>
<dbReference type="PROSITE" id="PS50878">
    <property type="entry name" value="RT_POL"/>
    <property type="match status" value="1"/>
</dbReference>
<evidence type="ECO:0000313" key="2">
    <source>
        <dbReference type="EMBL" id="VDP14074.1"/>
    </source>
</evidence>